<name>A0A5R9IPT4_9GAMM</name>
<dbReference type="AlphaFoldDB" id="A0A5R9IPT4"/>
<dbReference type="Pfam" id="PF00106">
    <property type="entry name" value="adh_short"/>
    <property type="match status" value="1"/>
</dbReference>
<reference evidence="4 5" key="1">
    <citation type="submission" date="2019-05" db="EMBL/GenBank/DDBJ databases">
        <title>Genome sequences of Thalassotalea litorea 1K03283.</title>
        <authorList>
            <person name="Zhang D."/>
        </authorList>
    </citation>
    <scope>NUCLEOTIDE SEQUENCE [LARGE SCALE GENOMIC DNA]</scope>
    <source>
        <strain evidence="4 5">MCCC 1K03283</strain>
    </source>
</reference>
<dbReference type="SUPFAM" id="SSF51735">
    <property type="entry name" value="NAD(P)-binding Rossmann-fold domains"/>
    <property type="match status" value="1"/>
</dbReference>
<evidence type="ECO:0000313" key="5">
    <source>
        <dbReference type="Proteomes" id="UP000307790"/>
    </source>
</evidence>
<accession>A0A5R9IPT4</accession>
<evidence type="ECO:0000256" key="2">
    <source>
        <dbReference type="ARBA" id="ARBA00023002"/>
    </source>
</evidence>
<dbReference type="PANTHER" id="PTHR44196:SF1">
    <property type="entry name" value="DEHYDROGENASE_REDUCTASE SDR FAMILY MEMBER 7B"/>
    <property type="match status" value="1"/>
</dbReference>
<organism evidence="4 5">
    <name type="scientific">Thalassotalea litorea</name>
    <dbReference type="NCBI Taxonomy" id="2020715"/>
    <lineage>
        <taxon>Bacteria</taxon>
        <taxon>Pseudomonadati</taxon>
        <taxon>Pseudomonadota</taxon>
        <taxon>Gammaproteobacteria</taxon>
        <taxon>Alteromonadales</taxon>
        <taxon>Colwelliaceae</taxon>
        <taxon>Thalassotalea</taxon>
    </lineage>
</organism>
<dbReference type="NCBIfam" id="NF006099">
    <property type="entry name" value="PRK08251.1"/>
    <property type="match status" value="1"/>
</dbReference>
<comment type="caution">
    <text evidence="4">The sequence shown here is derived from an EMBL/GenBank/DDBJ whole genome shotgun (WGS) entry which is preliminary data.</text>
</comment>
<dbReference type="PRINTS" id="PR00081">
    <property type="entry name" value="GDHRDH"/>
</dbReference>
<dbReference type="Proteomes" id="UP000307790">
    <property type="component" value="Unassembled WGS sequence"/>
</dbReference>
<dbReference type="InterPro" id="IPR020904">
    <property type="entry name" value="Sc_DH/Rdtase_CS"/>
</dbReference>
<dbReference type="InterPro" id="IPR036291">
    <property type="entry name" value="NAD(P)-bd_dom_sf"/>
</dbReference>
<comment type="similarity">
    <text evidence="1 3">Belongs to the short-chain dehydrogenases/reductases (SDR) family.</text>
</comment>
<dbReference type="EMBL" id="VCBC01000003">
    <property type="protein sequence ID" value="TLU67292.1"/>
    <property type="molecule type" value="Genomic_DNA"/>
</dbReference>
<dbReference type="PRINTS" id="PR00080">
    <property type="entry name" value="SDRFAMILY"/>
</dbReference>
<dbReference type="OrthoDB" id="9808814at2"/>
<dbReference type="PROSITE" id="PS00061">
    <property type="entry name" value="ADH_SHORT"/>
    <property type="match status" value="1"/>
</dbReference>
<dbReference type="GO" id="GO:0016020">
    <property type="term" value="C:membrane"/>
    <property type="evidence" value="ECO:0007669"/>
    <property type="project" value="TreeGrafter"/>
</dbReference>
<keyword evidence="5" id="KW-1185">Reference proteome</keyword>
<evidence type="ECO:0000256" key="1">
    <source>
        <dbReference type="ARBA" id="ARBA00006484"/>
    </source>
</evidence>
<evidence type="ECO:0000256" key="3">
    <source>
        <dbReference type="RuleBase" id="RU000363"/>
    </source>
</evidence>
<dbReference type="Gene3D" id="3.40.50.720">
    <property type="entry name" value="NAD(P)-binding Rossmann-like Domain"/>
    <property type="match status" value="1"/>
</dbReference>
<gene>
    <name evidence="4" type="ORF">FE810_03140</name>
</gene>
<sequence>MMRKNILITGASSGLGQEMARQYAALGRNLVLCARRKEALQELAKELSEKFPEQQILVMPLDVNDDAEVFHVFKEAKAQLGVLDRVIVNAGIGQGGSIGKGFFAANKRTAMTNFVAALAQCEAAMEIFREQNDGHLVTISSVSSERGFRGAFTTYAATKAGIASLTEGIRIDVLHKPIAVTTIHPGYIATDIIDKGNTPPFMVDAPTGCKSIIKAIEKEVDKAFVPTWPWAVVRYLLAWLPLRMMRKFS</sequence>
<evidence type="ECO:0000313" key="4">
    <source>
        <dbReference type="EMBL" id="TLU67292.1"/>
    </source>
</evidence>
<proteinExistence type="inferred from homology"/>
<keyword evidence="2" id="KW-0560">Oxidoreductase</keyword>
<dbReference type="PANTHER" id="PTHR44196">
    <property type="entry name" value="DEHYDROGENASE/REDUCTASE SDR FAMILY MEMBER 7B"/>
    <property type="match status" value="1"/>
</dbReference>
<dbReference type="GO" id="GO:0016491">
    <property type="term" value="F:oxidoreductase activity"/>
    <property type="evidence" value="ECO:0007669"/>
    <property type="project" value="UniProtKB-KW"/>
</dbReference>
<protein>
    <submittedName>
        <fullName evidence="4">SDR family oxidoreductase</fullName>
    </submittedName>
</protein>
<dbReference type="InterPro" id="IPR002347">
    <property type="entry name" value="SDR_fam"/>
</dbReference>